<dbReference type="GO" id="GO:0032968">
    <property type="term" value="P:positive regulation of transcription elongation by RNA polymerase II"/>
    <property type="evidence" value="ECO:0007669"/>
    <property type="project" value="InterPro"/>
</dbReference>
<protein>
    <recommendedName>
        <fullName evidence="8">Transcription initiation factor IIF subunit alpha</fullName>
    </recommendedName>
</protein>
<reference evidence="11" key="1">
    <citation type="journal article" date="2016" name="Nature">
        <title>The genome of the seagrass Zostera marina reveals angiosperm adaptation to the sea.</title>
        <authorList>
            <person name="Olsen J.L."/>
            <person name="Rouze P."/>
            <person name="Verhelst B."/>
            <person name="Lin Y.-C."/>
            <person name="Bayer T."/>
            <person name="Collen J."/>
            <person name="Dattolo E."/>
            <person name="De Paoli E."/>
            <person name="Dittami S."/>
            <person name="Maumus F."/>
            <person name="Michel G."/>
            <person name="Kersting A."/>
            <person name="Lauritano C."/>
            <person name="Lohaus R."/>
            <person name="Toepel M."/>
            <person name="Tonon T."/>
            <person name="Vanneste K."/>
            <person name="Amirebrahimi M."/>
            <person name="Brakel J."/>
            <person name="Bostroem C."/>
            <person name="Chovatia M."/>
            <person name="Grimwood J."/>
            <person name="Jenkins J.W."/>
            <person name="Jueterbock A."/>
            <person name="Mraz A."/>
            <person name="Stam W.T."/>
            <person name="Tice H."/>
            <person name="Bornberg-Bauer E."/>
            <person name="Green P.J."/>
            <person name="Pearson G.A."/>
            <person name="Procaccini G."/>
            <person name="Duarte C.M."/>
            <person name="Schmutz J."/>
            <person name="Reusch T.B.H."/>
            <person name="Van de Peer Y."/>
        </authorList>
    </citation>
    <scope>NUCLEOTIDE SEQUENCE [LARGE SCALE GENOMIC DNA]</scope>
    <source>
        <strain evidence="11">cv. Finnish</strain>
    </source>
</reference>
<feature type="compositionally biased region" description="Basic and acidic residues" evidence="9">
    <location>
        <begin position="427"/>
        <end position="442"/>
    </location>
</feature>
<dbReference type="InterPro" id="IPR036390">
    <property type="entry name" value="WH_DNA-bd_sf"/>
</dbReference>
<evidence type="ECO:0000256" key="7">
    <source>
        <dbReference type="ARBA" id="ARBA00025232"/>
    </source>
</evidence>
<dbReference type="PANTHER" id="PTHR13011:SF0">
    <property type="entry name" value="GENERAL TRANSCRIPTION FACTOR IIF SUBUNIT 1"/>
    <property type="match status" value="1"/>
</dbReference>
<feature type="compositionally biased region" description="Polar residues" evidence="9">
    <location>
        <begin position="385"/>
        <end position="396"/>
    </location>
</feature>
<dbReference type="GO" id="GO:0001096">
    <property type="term" value="F:TFIIF-class transcription factor complex binding"/>
    <property type="evidence" value="ECO:0000318"/>
    <property type="project" value="GO_Central"/>
</dbReference>
<evidence type="ECO:0000313" key="11">
    <source>
        <dbReference type="Proteomes" id="UP000036987"/>
    </source>
</evidence>
<dbReference type="GO" id="GO:0016251">
    <property type="term" value="F:RNA polymerase II general transcription initiation factor activity"/>
    <property type="evidence" value="ECO:0000318"/>
    <property type="project" value="GO_Central"/>
</dbReference>
<keyword evidence="10" id="KW-0396">Initiation factor</keyword>
<comment type="caution">
    <text evidence="10">The sequence shown here is derived from an EMBL/GenBank/DDBJ whole genome shotgun (WGS) entry which is preliminary data.</text>
</comment>
<keyword evidence="5 8" id="KW-0804">Transcription</keyword>
<keyword evidence="11" id="KW-1185">Reference proteome</keyword>
<dbReference type="AlphaFoldDB" id="A0A0K9PQ13"/>
<dbReference type="SUPFAM" id="SSF46785">
    <property type="entry name" value="Winged helix' DNA-binding domain"/>
    <property type="match status" value="1"/>
</dbReference>
<evidence type="ECO:0000256" key="9">
    <source>
        <dbReference type="SAM" id="MobiDB-lite"/>
    </source>
</evidence>
<feature type="compositionally biased region" description="Basic and acidic residues" evidence="9">
    <location>
        <begin position="228"/>
        <end position="238"/>
    </location>
</feature>
<feature type="compositionally biased region" description="Polar residues" evidence="9">
    <location>
        <begin position="454"/>
        <end position="467"/>
    </location>
</feature>
<feature type="compositionally biased region" description="Acidic residues" evidence="9">
    <location>
        <begin position="261"/>
        <end position="280"/>
    </location>
</feature>
<comment type="subcellular location">
    <subcellularLocation>
        <location evidence="1 8">Nucleus</location>
    </subcellularLocation>
</comment>
<dbReference type="STRING" id="29655.A0A0K9PQ13"/>
<name>A0A0K9PQ13_ZOSMR</name>
<gene>
    <name evidence="10" type="ORF">ZOSMA_187G00090</name>
</gene>
<evidence type="ECO:0000313" key="10">
    <source>
        <dbReference type="EMBL" id="KMZ71138.1"/>
    </source>
</evidence>
<keyword evidence="6 8" id="KW-0539">Nucleus</keyword>
<feature type="compositionally biased region" description="Acidic residues" evidence="9">
    <location>
        <begin position="351"/>
        <end position="367"/>
    </location>
</feature>
<evidence type="ECO:0000256" key="4">
    <source>
        <dbReference type="ARBA" id="ARBA00023125"/>
    </source>
</evidence>
<evidence type="ECO:0000256" key="1">
    <source>
        <dbReference type="ARBA" id="ARBA00004123"/>
    </source>
</evidence>
<dbReference type="PANTHER" id="PTHR13011">
    <property type="entry name" value="TFIIF-ALPHA"/>
    <property type="match status" value="1"/>
</dbReference>
<dbReference type="SUPFAM" id="SSF50916">
    <property type="entry name" value="Rap30/74 interaction domains"/>
    <property type="match status" value="1"/>
</dbReference>
<evidence type="ECO:0000256" key="2">
    <source>
        <dbReference type="ARBA" id="ARBA00005249"/>
    </source>
</evidence>
<dbReference type="OrthoDB" id="76676at2759"/>
<dbReference type="Proteomes" id="UP000036987">
    <property type="component" value="Unassembled WGS sequence"/>
</dbReference>
<keyword evidence="3 8" id="KW-0805">Transcription regulation</keyword>
<comment type="function">
    <text evidence="7 8">TFIIF is a general transcription initiation factor that binds to RNA polymerase II and helps to recruit it to the initiation complex in collaboration with TFIIB. It promotes transcription elongation.</text>
</comment>
<dbReference type="OMA" id="VTCGKTM"/>
<dbReference type="Pfam" id="PF05793">
    <property type="entry name" value="TFIIF_alpha"/>
    <property type="match status" value="1"/>
</dbReference>
<evidence type="ECO:0000256" key="5">
    <source>
        <dbReference type="ARBA" id="ARBA00023163"/>
    </source>
</evidence>
<evidence type="ECO:0000256" key="6">
    <source>
        <dbReference type="ARBA" id="ARBA00023242"/>
    </source>
</evidence>
<accession>A0A0K9PQ13</accession>
<feature type="compositionally biased region" description="Basic and acidic residues" evidence="9">
    <location>
        <begin position="375"/>
        <end position="384"/>
    </location>
</feature>
<comment type="similarity">
    <text evidence="2 8">Belongs to the TFIIF alpha subunit family.</text>
</comment>
<feature type="region of interest" description="Disordered" evidence="9">
    <location>
        <begin position="205"/>
        <end position="469"/>
    </location>
</feature>
<proteinExistence type="inferred from homology"/>
<evidence type="ECO:0000256" key="3">
    <source>
        <dbReference type="ARBA" id="ARBA00023015"/>
    </source>
</evidence>
<dbReference type="GO" id="GO:0003743">
    <property type="term" value="F:translation initiation factor activity"/>
    <property type="evidence" value="ECO:0007669"/>
    <property type="project" value="UniProtKB-KW"/>
</dbReference>
<keyword evidence="4 8" id="KW-0238">DNA-binding</keyword>
<dbReference type="InterPro" id="IPR011039">
    <property type="entry name" value="TFIIF_interaction"/>
</dbReference>
<feature type="compositionally biased region" description="Low complexity" evidence="9">
    <location>
        <begin position="443"/>
        <end position="453"/>
    </location>
</feature>
<dbReference type="InterPro" id="IPR036388">
    <property type="entry name" value="WH-like_DNA-bd_sf"/>
</dbReference>
<sequence>MSVDLVLKSSCGGCGSTSELYGSNCKHLTLCLACGKKMVEKRSKCYECGVIIITLIREYVVRSSIVSDKSFSIGRFATGLPPFSKKRSAENKWTLQKDGLQGRQITDALREKYKNKPWILEDETGQHQFQGHIEGAQSAAYYLLMMQGKEFVAIPAGSWYNFNKAAQYKQLTLEEAEEKMNKRKNNATGYERWMMKAATNGPAAFGETKNLEGPSSANADLIRSGKLKNVDDDHLSDHAEEDEEEEVARRNRLGLNKKGSDDDEEGARDQDFDLDDDIEKGDDWEHEEIFTDDDEAVGNDPMEREDLAPEIPAPPEIKQDEADDSEEDGGLSKSGKELQKLLGRTNGLNESDVEDGEDDDDVDDETDMSPVLAPTKKDPPKQEPADNSPSKPTPSASGKVPSGKSAKSKRKHVSEDVNKNVAATKKIKTESESKQSSKDHPIKSTTTIKPSSTVLTKSASTSSSGPVTENEIRNVLLTMGPVKTQDLVAKFKPRLQEKKDKNAFADILKRISKIQKINGSSYVVLKDR</sequence>
<dbReference type="GO" id="GO:0006367">
    <property type="term" value="P:transcription initiation at RNA polymerase II promoter"/>
    <property type="evidence" value="ECO:0000318"/>
    <property type="project" value="GO_Central"/>
</dbReference>
<dbReference type="InterPro" id="IPR008851">
    <property type="entry name" value="TFIIF-alpha"/>
</dbReference>
<dbReference type="GO" id="GO:0003677">
    <property type="term" value="F:DNA binding"/>
    <property type="evidence" value="ECO:0007669"/>
    <property type="project" value="UniProtKB-KW"/>
</dbReference>
<dbReference type="GO" id="GO:0005674">
    <property type="term" value="C:transcription factor TFIIF complex"/>
    <property type="evidence" value="ECO:0000318"/>
    <property type="project" value="GO_Central"/>
</dbReference>
<keyword evidence="10" id="KW-0648">Protein biosynthesis</keyword>
<organism evidence="10 11">
    <name type="scientific">Zostera marina</name>
    <name type="common">Eelgrass</name>
    <dbReference type="NCBI Taxonomy" id="29655"/>
    <lineage>
        <taxon>Eukaryota</taxon>
        <taxon>Viridiplantae</taxon>
        <taxon>Streptophyta</taxon>
        <taxon>Embryophyta</taxon>
        <taxon>Tracheophyta</taxon>
        <taxon>Spermatophyta</taxon>
        <taxon>Magnoliopsida</taxon>
        <taxon>Liliopsida</taxon>
        <taxon>Zosteraceae</taxon>
        <taxon>Zostera</taxon>
    </lineage>
</organism>
<dbReference type="Gene3D" id="1.10.10.10">
    <property type="entry name" value="Winged helix-like DNA-binding domain superfamily/Winged helix DNA-binding domain"/>
    <property type="match status" value="1"/>
</dbReference>
<dbReference type="EMBL" id="LFYR01000687">
    <property type="protein sequence ID" value="KMZ71138.1"/>
    <property type="molecule type" value="Genomic_DNA"/>
</dbReference>
<evidence type="ECO:0000256" key="8">
    <source>
        <dbReference type="RuleBase" id="RU366044"/>
    </source>
</evidence>